<dbReference type="PANTHER" id="PTHR43861">
    <property type="entry name" value="TRANS-ACONITATE 2-METHYLTRANSFERASE-RELATED"/>
    <property type="match status" value="1"/>
</dbReference>
<dbReference type="RefSeq" id="WP_351977074.1">
    <property type="nucleotide sequence ID" value="NZ_JBEPBX010000017.1"/>
</dbReference>
<keyword evidence="1 4" id="KW-0489">Methyltransferase</keyword>
<dbReference type="Proteomes" id="UP001445472">
    <property type="component" value="Unassembled WGS sequence"/>
</dbReference>
<dbReference type="InterPro" id="IPR041698">
    <property type="entry name" value="Methyltransf_25"/>
</dbReference>
<proteinExistence type="predicted"/>
<accession>A0ABV1UZ52</accession>
<dbReference type="EMBL" id="JBEPBX010000017">
    <property type="protein sequence ID" value="MER6615521.1"/>
    <property type="molecule type" value="Genomic_DNA"/>
</dbReference>
<dbReference type="Pfam" id="PF13649">
    <property type="entry name" value="Methyltransf_25"/>
    <property type="match status" value="1"/>
</dbReference>
<evidence type="ECO:0000313" key="4">
    <source>
        <dbReference type="EMBL" id="MER6615521.1"/>
    </source>
</evidence>
<name>A0ABV1UZ52_9ACTN</name>
<comment type="caution">
    <text evidence="4">The sequence shown here is derived from an EMBL/GenBank/DDBJ whole genome shotgun (WGS) entry which is preliminary data.</text>
</comment>
<dbReference type="CDD" id="cd02440">
    <property type="entry name" value="AdoMet_MTases"/>
    <property type="match status" value="1"/>
</dbReference>
<dbReference type="GO" id="GO:0032259">
    <property type="term" value="P:methylation"/>
    <property type="evidence" value="ECO:0007669"/>
    <property type="project" value="UniProtKB-KW"/>
</dbReference>
<dbReference type="Gene3D" id="3.40.50.150">
    <property type="entry name" value="Vaccinia Virus protein VP39"/>
    <property type="match status" value="1"/>
</dbReference>
<feature type="domain" description="Methyltransferase" evidence="3">
    <location>
        <begin position="51"/>
        <end position="146"/>
    </location>
</feature>
<evidence type="ECO:0000313" key="5">
    <source>
        <dbReference type="Proteomes" id="UP001445472"/>
    </source>
</evidence>
<reference evidence="4 5" key="1">
    <citation type="submission" date="2024-06" db="EMBL/GenBank/DDBJ databases">
        <title>The Natural Products Discovery Center: Release of the First 8490 Sequenced Strains for Exploring Actinobacteria Biosynthetic Diversity.</title>
        <authorList>
            <person name="Kalkreuter E."/>
            <person name="Kautsar S.A."/>
            <person name="Yang D."/>
            <person name="Bader C.D."/>
            <person name="Teijaro C.N."/>
            <person name="Fluegel L."/>
            <person name="Davis C.M."/>
            <person name="Simpson J.R."/>
            <person name="Lauterbach L."/>
            <person name="Steele A.D."/>
            <person name="Gui C."/>
            <person name="Meng S."/>
            <person name="Li G."/>
            <person name="Viehrig K."/>
            <person name="Ye F."/>
            <person name="Su P."/>
            <person name="Kiefer A.F."/>
            <person name="Nichols A."/>
            <person name="Cepeda A.J."/>
            <person name="Yan W."/>
            <person name="Fan B."/>
            <person name="Jiang Y."/>
            <person name="Adhikari A."/>
            <person name="Zheng C.-J."/>
            <person name="Schuster L."/>
            <person name="Cowan T.M."/>
            <person name="Smanski M.J."/>
            <person name="Chevrette M.G."/>
            <person name="De Carvalho L.P.S."/>
            <person name="Shen B."/>
        </authorList>
    </citation>
    <scope>NUCLEOTIDE SEQUENCE [LARGE SCALE GENOMIC DNA]</scope>
    <source>
        <strain evidence="4 5">NPDC000837</strain>
    </source>
</reference>
<keyword evidence="2 4" id="KW-0808">Transferase</keyword>
<dbReference type="SUPFAM" id="SSF53335">
    <property type="entry name" value="S-adenosyl-L-methionine-dependent methyltransferases"/>
    <property type="match status" value="1"/>
</dbReference>
<dbReference type="PANTHER" id="PTHR43861:SF1">
    <property type="entry name" value="TRANS-ACONITATE 2-METHYLTRANSFERASE"/>
    <property type="match status" value="1"/>
</dbReference>
<gene>
    <name evidence="4" type="ORF">ABT276_19590</name>
</gene>
<evidence type="ECO:0000256" key="1">
    <source>
        <dbReference type="ARBA" id="ARBA00022603"/>
    </source>
</evidence>
<evidence type="ECO:0000256" key="2">
    <source>
        <dbReference type="ARBA" id="ARBA00022679"/>
    </source>
</evidence>
<keyword evidence="5" id="KW-1185">Reference proteome</keyword>
<dbReference type="InterPro" id="IPR029063">
    <property type="entry name" value="SAM-dependent_MTases_sf"/>
</dbReference>
<evidence type="ECO:0000259" key="3">
    <source>
        <dbReference type="Pfam" id="PF13649"/>
    </source>
</evidence>
<organism evidence="4 5">
    <name type="scientific">Streptomyces xantholiticus</name>
    <dbReference type="NCBI Taxonomy" id="68285"/>
    <lineage>
        <taxon>Bacteria</taxon>
        <taxon>Bacillati</taxon>
        <taxon>Actinomycetota</taxon>
        <taxon>Actinomycetes</taxon>
        <taxon>Kitasatosporales</taxon>
        <taxon>Streptomycetaceae</taxon>
        <taxon>Streptomyces</taxon>
    </lineage>
</organism>
<dbReference type="GO" id="GO:0008168">
    <property type="term" value="F:methyltransferase activity"/>
    <property type="evidence" value="ECO:0007669"/>
    <property type="project" value="UniProtKB-KW"/>
</dbReference>
<dbReference type="EC" id="2.1.-.-" evidence="4"/>
<protein>
    <submittedName>
        <fullName evidence="4">Class I SAM-dependent methyltransferase</fullName>
        <ecNumber evidence="4">2.1.-.-</ecNumber>
    </submittedName>
</protein>
<sequence>MAHIVNTEQEQAWNGYEGAHWAHHQDRWDAVNEGFNDILLTAAAIGRTDAVLDIGCGAGATTRLAARHADEGRATGVDLSRPMLERARASAHAEHIGNVTFEHGDAQVHPLAGRGFDVAVSRFGVMFFGDPAAAFANIGSGLRAGGRAAFVVAADGEGNEWIQALTGLRGLLPMGGFGVTGGPGMFSLADPDRIREVLTAGGFTRIAVERVEAYGRWGQDAEDATDFLLGSGPGRHLLHQVDEATGERARSELADILRRYEKDGAVRLRSVAWLVTAERP</sequence>